<dbReference type="InterPro" id="IPR036770">
    <property type="entry name" value="Ankyrin_rpt-contain_sf"/>
</dbReference>
<organism evidence="4 5">
    <name type="scientific">Candidula unifasciata</name>
    <dbReference type="NCBI Taxonomy" id="100452"/>
    <lineage>
        <taxon>Eukaryota</taxon>
        <taxon>Metazoa</taxon>
        <taxon>Spiralia</taxon>
        <taxon>Lophotrochozoa</taxon>
        <taxon>Mollusca</taxon>
        <taxon>Gastropoda</taxon>
        <taxon>Heterobranchia</taxon>
        <taxon>Euthyneura</taxon>
        <taxon>Panpulmonata</taxon>
        <taxon>Eupulmonata</taxon>
        <taxon>Stylommatophora</taxon>
        <taxon>Helicina</taxon>
        <taxon>Helicoidea</taxon>
        <taxon>Geomitridae</taxon>
        <taxon>Candidula</taxon>
    </lineage>
</organism>
<feature type="repeat" description="ANK" evidence="3">
    <location>
        <begin position="160"/>
        <end position="190"/>
    </location>
</feature>
<keyword evidence="1" id="KW-0677">Repeat</keyword>
<accession>A0A8S3YTC9</accession>
<dbReference type="SMART" id="SM00248">
    <property type="entry name" value="ANK"/>
    <property type="match status" value="9"/>
</dbReference>
<comment type="caution">
    <text evidence="4">The sequence shown here is derived from an EMBL/GenBank/DDBJ whole genome shotgun (WGS) entry which is preliminary data.</text>
</comment>
<sequence length="354" mass="37977">MNSLLKAVQANSTRMLAELLNGPTSAGEVQGALFYACQEGLADCARCLLQQGAADPNTRNVSGNTPLYLAVKEGHTDVVAALCEAGAKVDATVGNNTALLAAAKWGRDDCMEILLERGCSINVADSTASTALILAVRNKNYVAIGNLIRGGCELDCRDNQGRTALHYACHTAVAVDQLLRAGASVNVRDDQGCTPLLMAASEGLERVVHSLCQCPGIDVNIPNLCVQKTPLHLLAYKGHLRCVQDLIVAGADTNLLDSESRSPLWYAVANGHRDITALLLRANGHVDTNQCPEKHPAHACPVKLAIEKGRVDILKLFILSGYDNKHIREYLASPAVQLLFADNQVTHWLHHAQE</sequence>
<dbReference type="Pfam" id="PF00023">
    <property type="entry name" value="Ank"/>
    <property type="match status" value="1"/>
</dbReference>
<evidence type="ECO:0000256" key="1">
    <source>
        <dbReference type="ARBA" id="ARBA00022737"/>
    </source>
</evidence>
<dbReference type="Gene3D" id="1.25.40.20">
    <property type="entry name" value="Ankyrin repeat-containing domain"/>
    <property type="match status" value="3"/>
</dbReference>
<proteinExistence type="predicted"/>
<dbReference type="OrthoDB" id="194358at2759"/>
<evidence type="ECO:0000256" key="3">
    <source>
        <dbReference type="PROSITE-ProRule" id="PRU00023"/>
    </source>
</evidence>
<dbReference type="PANTHER" id="PTHR24198:SF165">
    <property type="entry name" value="ANKYRIN REPEAT-CONTAINING PROTEIN-RELATED"/>
    <property type="match status" value="1"/>
</dbReference>
<reference evidence="4" key="1">
    <citation type="submission" date="2021-04" db="EMBL/GenBank/DDBJ databases">
        <authorList>
            <consortium name="Molecular Ecology Group"/>
        </authorList>
    </citation>
    <scope>NUCLEOTIDE SEQUENCE</scope>
</reference>
<dbReference type="InterPro" id="IPR002110">
    <property type="entry name" value="Ankyrin_rpt"/>
</dbReference>
<protein>
    <submittedName>
        <fullName evidence="4">Uncharacterized protein</fullName>
    </submittedName>
</protein>
<feature type="repeat" description="ANK" evidence="3">
    <location>
        <begin position="226"/>
        <end position="258"/>
    </location>
</feature>
<name>A0A8S3YTC9_9EUPU</name>
<evidence type="ECO:0000256" key="2">
    <source>
        <dbReference type="ARBA" id="ARBA00023043"/>
    </source>
</evidence>
<evidence type="ECO:0000313" key="5">
    <source>
        <dbReference type="Proteomes" id="UP000678393"/>
    </source>
</evidence>
<dbReference type="AlphaFoldDB" id="A0A8S3YTC9"/>
<dbReference type="PROSITE" id="PS50088">
    <property type="entry name" value="ANK_REPEAT"/>
    <property type="match status" value="4"/>
</dbReference>
<keyword evidence="5" id="KW-1185">Reference proteome</keyword>
<dbReference type="EMBL" id="CAJHNH020000611">
    <property type="protein sequence ID" value="CAG5118805.1"/>
    <property type="molecule type" value="Genomic_DNA"/>
</dbReference>
<dbReference type="SUPFAM" id="SSF48403">
    <property type="entry name" value="Ankyrin repeat"/>
    <property type="match status" value="1"/>
</dbReference>
<keyword evidence="2 3" id="KW-0040">ANK repeat</keyword>
<dbReference type="Pfam" id="PF12796">
    <property type="entry name" value="Ank_2"/>
    <property type="match status" value="3"/>
</dbReference>
<evidence type="ECO:0000313" key="4">
    <source>
        <dbReference type="EMBL" id="CAG5118805.1"/>
    </source>
</evidence>
<gene>
    <name evidence="4" type="ORF">CUNI_LOCUS4363</name>
</gene>
<dbReference type="PANTHER" id="PTHR24198">
    <property type="entry name" value="ANKYRIN REPEAT AND PROTEIN KINASE DOMAIN-CONTAINING PROTEIN"/>
    <property type="match status" value="1"/>
</dbReference>
<dbReference type="PRINTS" id="PR01415">
    <property type="entry name" value="ANKYRIN"/>
</dbReference>
<feature type="repeat" description="ANK" evidence="3">
    <location>
        <begin position="94"/>
        <end position="126"/>
    </location>
</feature>
<feature type="repeat" description="ANK" evidence="3">
    <location>
        <begin position="62"/>
        <end position="94"/>
    </location>
</feature>
<dbReference type="Proteomes" id="UP000678393">
    <property type="component" value="Unassembled WGS sequence"/>
</dbReference>
<dbReference type="PROSITE" id="PS50297">
    <property type="entry name" value="ANK_REP_REGION"/>
    <property type="match status" value="3"/>
</dbReference>